<dbReference type="GO" id="GO:0016787">
    <property type="term" value="F:hydrolase activity"/>
    <property type="evidence" value="ECO:0007669"/>
    <property type="project" value="UniProtKB-KW"/>
</dbReference>
<keyword evidence="2" id="KW-0378">Hydrolase</keyword>
<dbReference type="OrthoDB" id="9803649at2"/>
<dbReference type="SUPFAM" id="SSF109604">
    <property type="entry name" value="HD-domain/PDEase-like"/>
    <property type="match status" value="1"/>
</dbReference>
<reference evidence="3" key="2">
    <citation type="submission" date="2013-07" db="EMBL/GenBank/DDBJ databases">
        <authorList>
            <person name="Morais-Silva F.O."/>
            <person name="Rezende A.M."/>
            <person name="Pimentel C."/>
            <person name="Resende D.M."/>
            <person name="Santos C.I."/>
            <person name="Clemente C."/>
            <person name="de Oliveira L.M."/>
            <person name="da Silva S.M."/>
            <person name="Costa D.A."/>
            <person name="Varela-Raposo A."/>
            <person name="Horacio E.C.A."/>
            <person name="Matos M."/>
            <person name="Flores O."/>
            <person name="Ruiz J.C."/>
            <person name="Rodrigues-Pousada C."/>
        </authorList>
    </citation>
    <scope>NUCLEOTIDE SEQUENCE [LARGE SCALE GENOMIC DNA]</scope>
    <source>
        <strain evidence="3">ATCC 19364 / DSM 1382 / NCIMB 9332 / VKM B-1759</strain>
    </source>
</reference>
<dbReference type="KEGG" id="dgg:DGI_3220"/>
<dbReference type="STRING" id="1121448.DGI_3220"/>
<dbReference type="PROSITE" id="PS51833">
    <property type="entry name" value="HDOD"/>
    <property type="match status" value="1"/>
</dbReference>
<dbReference type="eggNOG" id="COG1639">
    <property type="taxonomic scope" value="Bacteria"/>
</dbReference>
<dbReference type="InterPro" id="IPR003607">
    <property type="entry name" value="HD/PDEase_dom"/>
</dbReference>
<dbReference type="InterPro" id="IPR052340">
    <property type="entry name" value="RNase_Y/CdgJ"/>
</dbReference>
<dbReference type="Proteomes" id="UP000016587">
    <property type="component" value="Chromosome"/>
</dbReference>
<dbReference type="EMBL" id="CP006585">
    <property type="protein sequence ID" value="AGW14924.1"/>
    <property type="molecule type" value="Genomic_DNA"/>
</dbReference>
<reference evidence="2 3" key="1">
    <citation type="journal article" date="2013" name="J. Bacteriol.">
        <title>Roles of HynAB and Ech, the only two hydrogenases found in the model sulfate reducer Desulfovibrio gigas.</title>
        <authorList>
            <person name="Morais-Silva F.O."/>
            <person name="Santos C.I."/>
            <person name="Rodrigues R."/>
            <person name="Pereira I.A."/>
            <person name="Rodrigues-Pousada C."/>
        </authorList>
    </citation>
    <scope>NUCLEOTIDE SEQUENCE [LARGE SCALE GENOMIC DNA]</scope>
    <source>
        <strain evidence="3">ATCC 19364 / DSM 1382 / NCIMB 9332 / VKM B-1759</strain>
    </source>
</reference>
<feature type="domain" description="HDOD" evidence="1">
    <location>
        <begin position="23"/>
        <end position="225"/>
    </location>
</feature>
<dbReference type="Gene3D" id="1.10.3210.10">
    <property type="entry name" value="Hypothetical protein af1432"/>
    <property type="match status" value="1"/>
</dbReference>
<dbReference type="InterPro" id="IPR013976">
    <property type="entry name" value="HDOD"/>
</dbReference>
<dbReference type="SMART" id="SM00471">
    <property type="entry name" value="HDc"/>
    <property type="match status" value="1"/>
</dbReference>
<dbReference type="HOGENOM" id="CLU_048246_4_2_7"/>
<dbReference type="NCBIfam" id="TIGR00277">
    <property type="entry name" value="HDIG"/>
    <property type="match status" value="1"/>
</dbReference>
<sequence>MTQTRYERGHEFLAFLPTIGQDLPYSMTLLRDLFDMTSDKSLASMPEMARTLGQDQGLTAKVLAMANSAFYGLQSRVSTLPRALALLGVREIRQLVLVLGVQSICSRRTLPHAFDLHAYWKHQLQVAAVCKELGHLARAAGQPALDIDLLYTTGLLHDLGKLLTALHRPQDWDAMEKLRQDEGLPAFAAEDRYWGLEHGVVGAITLNSWNIPQELTEPVNWHHVPELAKEWQPQATILCLADALCHALEQDEAEPAPPAPHVLACLKRLGLELAPAWALARERFHDERLEEMATLLQ</sequence>
<evidence type="ECO:0000313" key="3">
    <source>
        <dbReference type="Proteomes" id="UP000016587"/>
    </source>
</evidence>
<gene>
    <name evidence="2" type="ORF">DGI_3220</name>
</gene>
<evidence type="ECO:0000313" key="2">
    <source>
        <dbReference type="EMBL" id="AGW14924.1"/>
    </source>
</evidence>
<dbReference type="AlphaFoldDB" id="T2GFG5"/>
<dbReference type="RefSeq" id="WP_021762020.1">
    <property type="nucleotide sequence ID" value="NC_022444.1"/>
</dbReference>
<dbReference type="InterPro" id="IPR006675">
    <property type="entry name" value="HDIG_dom"/>
</dbReference>
<dbReference type="PANTHER" id="PTHR33525:SF3">
    <property type="entry name" value="RIBONUCLEASE Y"/>
    <property type="match status" value="1"/>
</dbReference>
<dbReference type="PANTHER" id="PTHR33525">
    <property type="match status" value="1"/>
</dbReference>
<dbReference type="Pfam" id="PF08668">
    <property type="entry name" value="HDOD"/>
    <property type="match status" value="1"/>
</dbReference>
<evidence type="ECO:0000259" key="1">
    <source>
        <dbReference type="PROSITE" id="PS51833"/>
    </source>
</evidence>
<dbReference type="PATRIC" id="fig|1121448.10.peg.3176"/>
<proteinExistence type="predicted"/>
<dbReference type="CDD" id="cd00077">
    <property type="entry name" value="HDc"/>
    <property type="match status" value="1"/>
</dbReference>
<keyword evidence="3" id="KW-1185">Reference proteome</keyword>
<name>T2GFG5_MEGG1</name>
<organism evidence="2 3">
    <name type="scientific">Megalodesulfovibrio gigas (strain ATCC 19364 / DSM 1382 / NCIMB 9332 / VKM B-1759)</name>
    <name type="common">Desulfovibrio gigas</name>
    <dbReference type="NCBI Taxonomy" id="1121448"/>
    <lineage>
        <taxon>Bacteria</taxon>
        <taxon>Pseudomonadati</taxon>
        <taxon>Thermodesulfobacteriota</taxon>
        <taxon>Desulfovibrionia</taxon>
        <taxon>Desulfovibrionales</taxon>
        <taxon>Desulfovibrionaceae</taxon>
        <taxon>Megalodesulfovibrio</taxon>
    </lineage>
</organism>
<protein>
    <submittedName>
        <fullName evidence="2">Putative metal-dependent hydrolase HDOD</fullName>
    </submittedName>
</protein>
<accession>T2GFG5</accession>